<keyword evidence="6 7" id="KW-0472">Membrane</keyword>
<dbReference type="Pfam" id="PF09335">
    <property type="entry name" value="VTT_dom"/>
    <property type="match status" value="1"/>
</dbReference>
<dbReference type="EMBL" id="BMQG01000028">
    <property type="protein sequence ID" value="GGM59240.1"/>
    <property type="molecule type" value="Genomic_DNA"/>
</dbReference>
<evidence type="ECO:0000256" key="7">
    <source>
        <dbReference type="RuleBase" id="RU367016"/>
    </source>
</evidence>
<dbReference type="PANTHER" id="PTHR30353:SF15">
    <property type="entry name" value="INNER MEMBRANE PROTEIN YABI"/>
    <property type="match status" value="1"/>
</dbReference>
<dbReference type="InterPro" id="IPR032816">
    <property type="entry name" value="VTT_dom"/>
</dbReference>
<evidence type="ECO:0000256" key="4">
    <source>
        <dbReference type="ARBA" id="ARBA00022692"/>
    </source>
</evidence>
<comment type="similarity">
    <text evidence="2 7">Belongs to the DedA family.</text>
</comment>
<keyword evidence="5 7" id="KW-1133">Transmembrane helix</keyword>
<dbReference type="GO" id="GO:0005886">
    <property type="term" value="C:plasma membrane"/>
    <property type="evidence" value="ECO:0007669"/>
    <property type="project" value="UniProtKB-SubCell"/>
</dbReference>
<comment type="caution">
    <text evidence="9">The sequence shown here is derived from an EMBL/GenBank/DDBJ whole genome shotgun (WGS) entry which is preliminary data.</text>
</comment>
<gene>
    <name evidence="9" type="ORF">GCM10008956_38550</name>
</gene>
<evidence type="ECO:0000256" key="2">
    <source>
        <dbReference type="ARBA" id="ARBA00010792"/>
    </source>
</evidence>
<dbReference type="AlphaFoldDB" id="A0A8H9GSW1"/>
<dbReference type="RefSeq" id="WP_155300407.1">
    <property type="nucleotide sequence ID" value="NZ_BMQG01000028.1"/>
</dbReference>
<keyword evidence="3 7" id="KW-1003">Cell membrane</keyword>
<feature type="transmembrane region" description="Helical" evidence="7">
    <location>
        <begin position="134"/>
        <end position="152"/>
    </location>
</feature>
<feature type="transmembrane region" description="Helical" evidence="7">
    <location>
        <begin position="53"/>
        <end position="75"/>
    </location>
</feature>
<evidence type="ECO:0000256" key="3">
    <source>
        <dbReference type="ARBA" id="ARBA00022475"/>
    </source>
</evidence>
<dbReference type="InterPro" id="IPR032818">
    <property type="entry name" value="DedA-like"/>
</dbReference>
<dbReference type="PANTHER" id="PTHR30353">
    <property type="entry name" value="INNER MEMBRANE PROTEIN DEDA-RELATED"/>
    <property type="match status" value="1"/>
</dbReference>
<evidence type="ECO:0000313" key="10">
    <source>
        <dbReference type="Proteomes" id="UP000600547"/>
    </source>
</evidence>
<feature type="domain" description="VTT" evidence="8">
    <location>
        <begin position="34"/>
        <end position="150"/>
    </location>
</feature>
<feature type="transmembrane region" description="Helical" evidence="7">
    <location>
        <begin position="172"/>
        <end position="189"/>
    </location>
</feature>
<keyword evidence="4 7" id="KW-0812">Transmembrane</keyword>
<evidence type="ECO:0000256" key="6">
    <source>
        <dbReference type="ARBA" id="ARBA00023136"/>
    </source>
</evidence>
<reference evidence="10" key="1">
    <citation type="journal article" date="2019" name="Int. J. Syst. Evol. Microbiol.">
        <title>The Global Catalogue of Microorganisms (GCM) 10K type strain sequencing project: providing services to taxonomists for standard genome sequencing and annotation.</title>
        <authorList>
            <consortium name="The Broad Institute Genomics Platform"/>
            <consortium name="The Broad Institute Genome Sequencing Center for Infectious Disease"/>
            <person name="Wu L."/>
            <person name="Ma J."/>
        </authorList>
    </citation>
    <scope>NUCLEOTIDE SEQUENCE [LARGE SCALE GENOMIC DNA]</scope>
    <source>
        <strain evidence="10">JCM 31047</strain>
    </source>
</reference>
<comment type="subcellular location">
    <subcellularLocation>
        <location evidence="1 7">Cell membrane</location>
        <topology evidence="1 7">Multi-pass membrane protein</topology>
    </subcellularLocation>
</comment>
<accession>A0A8H9GSW1</accession>
<evidence type="ECO:0000313" key="9">
    <source>
        <dbReference type="EMBL" id="GGM59240.1"/>
    </source>
</evidence>
<evidence type="ECO:0000259" key="8">
    <source>
        <dbReference type="Pfam" id="PF09335"/>
    </source>
</evidence>
<feature type="transmembrane region" description="Helical" evidence="7">
    <location>
        <begin position="12"/>
        <end position="33"/>
    </location>
</feature>
<sequence length="191" mass="20781">MNLRLWLAGLDPLLLNLMTFALLSLEGAGIPGIPGVIPMIAQVATIDAGHTTLLSAVLWGVLGNWLGSALGYTLGRWGGQRLPARWRAAVQNERNEVLLAHWGAPLIVVSRTVGSLRTPVTLLAGMTAYPWPKYLALSLLGAALHVGVWQTLLWRFGPALLPVLEQRGREMLLGMGALAATVLALRWWWNR</sequence>
<proteinExistence type="inferred from homology"/>
<evidence type="ECO:0000256" key="5">
    <source>
        <dbReference type="ARBA" id="ARBA00022989"/>
    </source>
</evidence>
<protein>
    <submittedName>
        <fullName evidence="9">Alkaline phosphatase</fullName>
    </submittedName>
</protein>
<organism evidence="9 10">
    <name type="scientific">Deinococcus arenae</name>
    <dbReference type="NCBI Taxonomy" id="1452751"/>
    <lineage>
        <taxon>Bacteria</taxon>
        <taxon>Thermotogati</taxon>
        <taxon>Deinococcota</taxon>
        <taxon>Deinococci</taxon>
        <taxon>Deinococcales</taxon>
        <taxon>Deinococcaceae</taxon>
        <taxon>Deinococcus</taxon>
    </lineage>
</organism>
<name>A0A8H9GSW1_9DEIO</name>
<evidence type="ECO:0000256" key="1">
    <source>
        <dbReference type="ARBA" id="ARBA00004651"/>
    </source>
</evidence>
<keyword evidence="10" id="KW-1185">Reference proteome</keyword>
<dbReference type="Proteomes" id="UP000600547">
    <property type="component" value="Unassembled WGS sequence"/>
</dbReference>